<keyword evidence="2" id="KW-0808">Transferase</keyword>
<dbReference type="InterPro" id="IPR000182">
    <property type="entry name" value="GNAT_dom"/>
</dbReference>
<proteinExistence type="predicted"/>
<dbReference type="GO" id="GO:0016747">
    <property type="term" value="F:acyltransferase activity, transferring groups other than amino-acyl groups"/>
    <property type="evidence" value="ECO:0007669"/>
    <property type="project" value="InterPro"/>
</dbReference>
<evidence type="ECO:0000313" key="2">
    <source>
        <dbReference type="EMBL" id="MVA98285.1"/>
    </source>
</evidence>
<dbReference type="Pfam" id="PF13527">
    <property type="entry name" value="Acetyltransf_9"/>
    <property type="match status" value="1"/>
</dbReference>
<dbReference type="SUPFAM" id="SSF55729">
    <property type="entry name" value="Acyl-CoA N-acyltransferases (Nat)"/>
    <property type="match status" value="1"/>
</dbReference>
<reference evidence="2 3" key="1">
    <citation type="submission" date="2019-12" db="EMBL/GenBank/DDBJ databases">
        <title>Nitratireductor arenosus sp. nov., Isolated from sea sand, Jeju island, South Korea.</title>
        <authorList>
            <person name="Kim W."/>
        </authorList>
    </citation>
    <scope>NUCLEOTIDE SEQUENCE [LARGE SCALE GENOMIC DNA]</scope>
    <source>
        <strain evidence="2 3">CAU 1489</strain>
    </source>
</reference>
<evidence type="ECO:0000313" key="3">
    <source>
        <dbReference type="Proteomes" id="UP000463224"/>
    </source>
</evidence>
<dbReference type="AlphaFoldDB" id="A0A844QG74"/>
<dbReference type="RefSeq" id="WP_156713239.1">
    <property type="nucleotide sequence ID" value="NZ_WPHG01000003.1"/>
</dbReference>
<feature type="domain" description="N-acetyltransferase" evidence="1">
    <location>
        <begin position="4"/>
        <end position="144"/>
    </location>
</feature>
<comment type="caution">
    <text evidence="2">The sequence shown here is derived from an EMBL/GenBank/DDBJ whole genome shotgun (WGS) entry which is preliminary data.</text>
</comment>
<evidence type="ECO:0000259" key="1">
    <source>
        <dbReference type="PROSITE" id="PS51186"/>
    </source>
</evidence>
<gene>
    <name evidence="2" type="ORF">GN330_13625</name>
</gene>
<dbReference type="EMBL" id="WPHG01000003">
    <property type="protein sequence ID" value="MVA98285.1"/>
    <property type="molecule type" value="Genomic_DNA"/>
</dbReference>
<name>A0A844QG74_9HYPH</name>
<protein>
    <submittedName>
        <fullName evidence="2">GNAT family N-acetyltransferase</fullName>
    </submittedName>
</protein>
<dbReference type="Gene3D" id="3.40.630.30">
    <property type="match status" value="1"/>
</dbReference>
<sequence length="166" mass="17531">MTEPRIRTATDADRAAIFAVEEAAFSRTDEAELVDAIRRDGDAVLELVAERDGAVVGHVLFSRLVVEDGASRFSAFALAPAAVAPDFQGCGVGTALILEGHRRLRAAGERLGVVLGDPAYYGRFGYTHRRAAGFDSLFQGDALQALAWGGAPTAGHLVYPRAFGVG</sequence>
<organism evidence="2 3">
    <name type="scientific">Nitratireductor arenosus</name>
    <dbReference type="NCBI Taxonomy" id="2682096"/>
    <lineage>
        <taxon>Bacteria</taxon>
        <taxon>Pseudomonadati</taxon>
        <taxon>Pseudomonadota</taxon>
        <taxon>Alphaproteobacteria</taxon>
        <taxon>Hyphomicrobiales</taxon>
        <taxon>Phyllobacteriaceae</taxon>
        <taxon>Nitratireductor</taxon>
    </lineage>
</organism>
<accession>A0A844QG74</accession>
<dbReference type="InterPro" id="IPR016181">
    <property type="entry name" value="Acyl_CoA_acyltransferase"/>
</dbReference>
<dbReference type="PROSITE" id="PS51186">
    <property type="entry name" value="GNAT"/>
    <property type="match status" value="1"/>
</dbReference>
<dbReference type="Proteomes" id="UP000463224">
    <property type="component" value="Unassembled WGS sequence"/>
</dbReference>
<keyword evidence="3" id="KW-1185">Reference proteome</keyword>